<organism evidence="2 3">
    <name type="scientific">Mycena albidolilacea</name>
    <dbReference type="NCBI Taxonomy" id="1033008"/>
    <lineage>
        <taxon>Eukaryota</taxon>
        <taxon>Fungi</taxon>
        <taxon>Dikarya</taxon>
        <taxon>Basidiomycota</taxon>
        <taxon>Agaricomycotina</taxon>
        <taxon>Agaricomycetes</taxon>
        <taxon>Agaricomycetidae</taxon>
        <taxon>Agaricales</taxon>
        <taxon>Marasmiineae</taxon>
        <taxon>Mycenaceae</taxon>
        <taxon>Mycena</taxon>
    </lineage>
</organism>
<proteinExistence type="predicted"/>
<name>A0AAD6ZWU1_9AGAR</name>
<accession>A0AAD6ZWU1</accession>
<dbReference type="AlphaFoldDB" id="A0AAD6ZWU1"/>
<feature type="region of interest" description="Disordered" evidence="1">
    <location>
        <begin position="22"/>
        <end position="41"/>
    </location>
</feature>
<evidence type="ECO:0000313" key="3">
    <source>
        <dbReference type="Proteomes" id="UP001218218"/>
    </source>
</evidence>
<reference evidence="2" key="1">
    <citation type="submission" date="2023-03" db="EMBL/GenBank/DDBJ databases">
        <title>Massive genome expansion in bonnet fungi (Mycena s.s.) driven by repeated elements and novel gene families across ecological guilds.</title>
        <authorList>
            <consortium name="Lawrence Berkeley National Laboratory"/>
            <person name="Harder C.B."/>
            <person name="Miyauchi S."/>
            <person name="Viragh M."/>
            <person name="Kuo A."/>
            <person name="Thoen E."/>
            <person name="Andreopoulos B."/>
            <person name="Lu D."/>
            <person name="Skrede I."/>
            <person name="Drula E."/>
            <person name="Henrissat B."/>
            <person name="Morin E."/>
            <person name="Kohler A."/>
            <person name="Barry K."/>
            <person name="LaButti K."/>
            <person name="Morin E."/>
            <person name="Salamov A."/>
            <person name="Lipzen A."/>
            <person name="Mereny Z."/>
            <person name="Hegedus B."/>
            <person name="Baldrian P."/>
            <person name="Stursova M."/>
            <person name="Weitz H."/>
            <person name="Taylor A."/>
            <person name="Grigoriev I.V."/>
            <person name="Nagy L.G."/>
            <person name="Martin F."/>
            <person name="Kauserud H."/>
        </authorList>
    </citation>
    <scope>NUCLEOTIDE SEQUENCE</scope>
    <source>
        <strain evidence="2">CBHHK002</strain>
    </source>
</reference>
<keyword evidence="3" id="KW-1185">Reference proteome</keyword>
<feature type="compositionally biased region" description="Basic and acidic residues" evidence="1">
    <location>
        <begin position="26"/>
        <end position="41"/>
    </location>
</feature>
<protein>
    <submittedName>
        <fullName evidence="2">Uncharacterized protein</fullName>
    </submittedName>
</protein>
<gene>
    <name evidence="2" type="ORF">DFH08DRAFT_962315</name>
</gene>
<sequence length="220" mass="24590">MSTDTLHDHLMTRAFCQSDLQGTNRPDLRANLDANPRRAPDARWGGRADSYLFVPTPPARLSTRTRTLRAEDAQSSRKTQISTSESLRMRTVCNYATYVSSESDQARARERHIRARVRPDRLRVLSSVFGFSDPARACVGFVKCSRVWCAPPTEMQVGAEWKAETSGRRPNTSDSESCILRDQPGVFGRCHPLPVPRTCAAPLAQRALEQDSEEDAIPDT</sequence>
<dbReference type="EMBL" id="JARIHO010000023">
    <property type="protein sequence ID" value="KAJ7343177.1"/>
    <property type="molecule type" value="Genomic_DNA"/>
</dbReference>
<comment type="caution">
    <text evidence="2">The sequence shown here is derived from an EMBL/GenBank/DDBJ whole genome shotgun (WGS) entry which is preliminary data.</text>
</comment>
<evidence type="ECO:0000256" key="1">
    <source>
        <dbReference type="SAM" id="MobiDB-lite"/>
    </source>
</evidence>
<dbReference type="Proteomes" id="UP001218218">
    <property type="component" value="Unassembled WGS sequence"/>
</dbReference>
<evidence type="ECO:0000313" key="2">
    <source>
        <dbReference type="EMBL" id="KAJ7343177.1"/>
    </source>
</evidence>